<proteinExistence type="predicted"/>
<keyword evidence="10" id="KW-1185">Reference proteome</keyword>
<feature type="compositionally biased region" description="Low complexity" evidence="6">
    <location>
        <begin position="438"/>
        <end position="459"/>
    </location>
</feature>
<comment type="subcellular location">
    <subcellularLocation>
        <location evidence="1">Cell membrane</location>
        <topology evidence="1">Multi-pass membrane protein</topology>
    </subcellularLocation>
</comment>
<evidence type="ECO:0000313" key="10">
    <source>
        <dbReference type="Proteomes" id="UP000263377"/>
    </source>
</evidence>
<dbReference type="SUPFAM" id="SSF103473">
    <property type="entry name" value="MFS general substrate transporter"/>
    <property type="match status" value="1"/>
</dbReference>
<feature type="transmembrane region" description="Helical" evidence="7">
    <location>
        <begin position="170"/>
        <end position="189"/>
    </location>
</feature>
<dbReference type="InterPro" id="IPR005828">
    <property type="entry name" value="MFS_sugar_transport-like"/>
</dbReference>
<evidence type="ECO:0000313" key="9">
    <source>
        <dbReference type="EMBL" id="RGD56587.1"/>
    </source>
</evidence>
<dbReference type="InterPro" id="IPR020846">
    <property type="entry name" value="MFS_dom"/>
</dbReference>
<comment type="caution">
    <text evidence="9">The sequence shown here is derived from an EMBL/GenBank/DDBJ whole genome shotgun (WGS) entry which is preliminary data.</text>
</comment>
<evidence type="ECO:0000256" key="7">
    <source>
        <dbReference type="SAM" id="Phobius"/>
    </source>
</evidence>
<dbReference type="Proteomes" id="UP000263377">
    <property type="component" value="Unassembled WGS sequence"/>
</dbReference>
<feature type="region of interest" description="Disordered" evidence="6">
    <location>
        <begin position="438"/>
        <end position="470"/>
    </location>
</feature>
<dbReference type="CDD" id="cd17316">
    <property type="entry name" value="MFS_SV2_like"/>
    <property type="match status" value="1"/>
</dbReference>
<feature type="domain" description="Major facilitator superfamily (MFS) profile" evidence="8">
    <location>
        <begin position="17"/>
        <end position="432"/>
    </location>
</feature>
<feature type="transmembrane region" description="Helical" evidence="7">
    <location>
        <begin position="113"/>
        <end position="134"/>
    </location>
</feature>
<gene>
    <name evidence="9" type="ORF">DR950_01170</name>
</gene>
<feature type="transmembrane region" description="Helical" evidence="7">
    <location>
        <begin position="17"/>
        <end position="41"/>
    </location>
</feature>
<dbReference type="EMBL" id="QVIG01000001">
    <property type="protein sequence ID" value="RGD56587.1"/>
    <property type="molecule type" value="Genomic_DNA"/>
</dbReference>
<accession>A0A372ZMX3</accession>
<dbReference type="PANTHER" id="PTHR23511">
    <property type="entry name" value="SYNAPTIC VESICLE GLYCOPROTEIN 2"/>
    <property type="match status" value="1"/>
</dbReference>
<reference evidence="9 10" key="1">
    <citation type="submission" date="2018-08" db="EMBL/GenBank/DDBJ databases">
        <title>Diversity &amp; Physiological Properties of Lignin-Decomposing Actinobacteria from Soil.</title>
        <authorList>
            <person name="Roh S.G."/>
            <person name="Kim S.B."/>
        </authorList>
    </citation>
    <scope>NUCLEOTIDE SEQUENCE [LARGE SCALE GENOMIC DNA]</scope>
    <source>
        <strain evidence="9 10">MMS17-GH009</strain>
    </source>
</reference>
<feature type="transmembrane region" description="Helical" evidence="7">
    <location>
        <begin position="342"/>
        <end position="365"/>
    </location>
</feature>
<dbReference type="AlphaFoldDB" id="A0A372ZMX3"/>
<name>A0A372ZMX3_9ACTN</name>
<evidence type="ECO:0000256" key="6">
    <source>
        <dbReference type="SAM" id="MobiDB-lite"/>
    </source>
</evidence>
<dbReference type="InterPro" id="IPR036259">
    <property type="entry name" value="MFS_trans_sf"/>
</dbReference>
<evidence type="ECO:0000256" key="3">
    <source>
        <dbReference type="ARBA" id="ARBA00022692"/>
    </source>
</evidence>
<feature type="transmembrane region" description="Helical" evidence="7">
    <location>
        <begin position="377"/>
        <end position="397"/>
    </location>
</feature>
<feature type="transmembrane region" description="Helical" evidence="7">
    <location>
        <begin position="146"/>
        <end position="164"/>
    </location>
</feature>
<dbReference type="GO" id="GO:0005886">
    <property type="term" value="C:plasma membrane"/>
    <property type="evidence" value="ECO:0007669"/>
    <property type="project" value="UniProtKB-SubCell"/>
</dbReference>
<keyword evidence="3 7" id="KW-0812">Transmembrane</keyword>
<dbReference type="PANTHER" id="PTHR23511:SF34">
    <property type="entry name" value="SYNAPTIC VESICLE GLYCOPROTEIN 2"/>
    <property type="match status" value="1"/>
</dbReference>
<keyword evidence="5 7" id="KW-0472">Membrane</keyword>
<evidence type="ECO:0000256" key="5">
    <source>
        <dbReference type="ARBA" id="ARBA00023136"/>
    </source>
</evidence>
<sequence>MSQTIDNAPYTAFHRRLALACSGGPLLDGYILSIVGVALIGMRPDLGLSTAEVSLIGAAALVGMFVGGALFGVLTDKIGREVMYTADLLVMVACSVLSFWVDAVWAITLLRFVLGMAVAADYPIATSLLAEWLPAKKRGRLLGQQIVAWYAGSVLAYVVGYLFLELAGPGSWRWMLASSTVLCVVFLVIRRGSPESPRWLAANGRVGDAVRVVEKHLGVRVDGRELMPDPAERGRPAGLRLLLTQPYRRRTLFCGLFFMCQVGPLFAMLTFGPQILSSFGMPGGTVMETLGTGLISLVFLLGCYPALRLIDTRGRRPVIIWSFALMTVPLALLGVWPTAPAAIALLALCAYAFLCGGPNVLDWTYPNELFPTEIRATAVGVATSVSRIGAAVGTYLLPLSLTGLGTGPTMLIAAGVTALGLLVCVAWAEETRGTALGASPAAPAASAGASAGARTARGAVPAQRVAQTAR</sequence>
<dbReference type="RefSeq" id="WP_117491143.1">
    <property type="nucleotide sequence ID" value="NZ_QVIG01000001.1"/>
</dbReference>
<feature type="transmembrane region" description="Helical" evidence="7">
    <location>
        <begin position="250"/>
        <end position="269"/>
    </location>
</feature>
<evidence type="ECO:0000256" key="4">
    <source>
        <dbReference type="ARBA" id="ARBA00022989"/>
    </source>
</evidence>
<evidence type="ECO:0000259" key="8">
    <source>
        <dbReference type="PROSITE" id="PS50850"/>
    </source>
</evidence>
<feature type="transmembrane region" description="Helical" evidence="7">
    <location>
        <begin position="319"/>
        <end position="336"/>
    </location>
</feature>
<dbReference type="Pfam" id="PF00083">
    <property type="entry name" value="Sugar_tr"/>
    <property type="match status" value="1"/>
</dbReference>
<protein>
    <submittedName>
        <fullName evidence="9">MFS transporter</fullName>
    </submittedName>
</protein>
<dbReference type="GO" id="GO:0022857">
    <property type="term" value="F:transmembrane transporter activity"/>
    <property type="evidence" value="ECO:0007669"/>
    <property type="project" value="InterPro"/>
</dbReference>
<dbReference type="PROSITE" id="PS50850">
    <property type="entry name" value="MFS"/>
    <property type="match status" value="1"/>
</dbReference>
<evidence type="ECO:0000256" key="1">
    <source>
        <dbReference type="ARBA" id="ARBA00004651"/>
    </source>
</evidence>
<feature type="transmembrane region" description="Helical" evidence="7">
    <location>
        <begin position="289"/>
        <end position="307"/>
    </location>
</feature>
<feature type="transmembrane region" description="Helical" evidence="7">
    <location>
        <begin position="86"/>
        <end position="107"/>
    </location>
</feature>
<feature type="transmembrane region" description="Helical" evidence="7">
    <location>
        <begin position="53"/>
        <end position="74"/>
    </location>
</feature>
<keyword evidence="4 7" id="KW-1133">Transmembrane helix</keyword>
<keyword evidence="2" id="KW-0813">Transport</keyword>
<feature type="transmembrane region" description="Helical" evidence="7">
    <location>
        <begin position="409"/>
        <end position="428"/>
    </location>
</feature>
<organism evidence="9 10">
    <name type="scientific">Kitasatospora xanthocidica</name>
    <dbReference type="NCBI Taxonomy" id="83382"/>
    <lineage>
        <taxon>Bacteria</taxon>
        <taxon>Bacillati</taxon>
        <taxon>Actinomycetota</taxon>
        <taxon>Actinomycetes</taxon>
        <taxon>Kitasatosporales</taxon>
        <taxon>Streptomycetaceae</taxon>
        <taxon>Kitasatospora</taxon>
    </lineage>
</organism>
<dbReference type="Gene3D" id="1.20.1250.20">
    <property type="entry name" value="MFS general substrate transporter like domains"/>
    <property type="match status" value="1"/>
</dbReference>
<evidence type="ECO:0000256" key="2">
    <source>
        <dbReference type="ARBA" id="ARBA00022448"/>
    </source>
</evidence>